<geneLocation type="plasmid" evidence="3">
    <name>psj05684b</name>
</geneLocation>
<keyword evidence="1" id="KW-1133">Transmembrane helix</keyword>
<feature type="transmembrane region" description="Helical" evidence="1">
    <location>
        <begin position="20"/>
        <end position="45"/>
    </location>
</feature>
<reference evidence="2 3" key="1">
    <citation type="submission" date="2017-08" db="EMBL/GenBank/DDBJ databases">
        <title>Multipartite genome sequences of Sinorhizobium species nodulating soybeans.</title>
        <authorList>
            <person name="Tian C.F."/>
        </authorList>
    </citation>
    <scope>NUCLEOTIDE SEQUENCE [LARGE SCALE GENOMIC DNA]</scope>
    <source>
        <strain evidence="2 3">CCBAU 05684</strain>
        <plasmid evidence="3">psj05684b</plasmid>
    </source>
</reference>
<organism evidence="2 3">
    <name type="scientific">Sinorhizobium sojae CCBAU 05684</name>
    <dbReference type="NCBI Taxonomy" id="716928"/>
    <lineage>
        <taxon>Bacteria</taxon>
        <taxon>Pseudomonadati</taxon>
        <taxon>Pseudomonadota</taxon>
        <taxon>Alphaproteobacteria</taxon>
        <taxon>Hyphomicrobiales</taxon>
        <taxon>Rhizobiaceae</taxon>
        <taxon>Sinorhizobium/Ensifer group</taxon>
        <taxon>Sinorhizobium</taxon>
    </lineage>
</organism>
<gene>
    <name evidence="2" type="ORF">SJ05684_b42470</name>
</gene>
<dbReference type="Proteomes" id="UP000217211">
    <property type="component" value="Plasmid pSJ05684b"/>
</dbReference>
<sequence length="48" mass="4673">MTGRNVSGALAFALAMSRGAFGGTVLGASLIAFAVSISISIAVLCENG</sequence>
<dbReference type="AlphaFoldDB" id="A0A249PIS3"/>
<keyword evidence="1" id="KW-0472">Membrane</keyword>
<keyword evidence="3" id="KW-1185">Reference proteome</keyword>
<accession>A0A249PIS3</accession>
<evidence type="ECO:0000313" key="3">
    <source>
        <dbReference type="Proteomes" id="UP000217211"/>
    </source>
</evidence>
<evidence type="ECO:0000256" key="1">
    <source>
        <dbReference type="SAM" id="Phobius"/>
    </source>
</evidence>
<evidence type="ECO:0000313" key="2">
    <source>
        <dbReference type="EMBL" id="ASY65229.1"/>
    </source>
</evidence>
<name>A0A249PIS3_9HYPH</name>
<protein>
    <submittedName>
        <fullName evidence="2">Uncharacterized protein</fullName>
    </submittedName>
</protein>
<keyword evidence="2" id="KW-0614">Plasmid</keyword>
<keyword evidence="1" id="KW-0812">Transmembrane</keyword>
<proteinExistence type="predicted"/>
<dbReference type="KEGG" id="esj:SJ05684_b42470"/>
<dbReference type="EMBL" id="CP023068">
    <property type="protein sequence ID" value="ASY65229.1"/>
    <property type="molecule type" value="Genomic_DNA"/>
</dbReference>